<evidence type="ECO:0000313" key="2">
    <source>
        <dbReference type="Proteomes" id="UP001162030"/>
    </source>
</evidence>
<proteinExistence type="predicted"/>
<sequence length="88" mass="9421">MRSSLWRSSAHALALVRTGTLDIILSAGLSTPNLFTLDASRIETFIISGTCGGSYYNGPARVKALGQHRAAGDIPRSDLRRIANAARH</sequence>
<evidence type="ECO:0000313" key="1">
    <source>
        <dbReference type="EMBL" id="CAI8944431.1"/>
    </source>
</evidence>
<dbReference type="EMBL" id="OX458333">
    <property type="protein sequence ID" value="CAI8944431.1"/>
    <property type="molecule type" value="Genomic_DNA"/>
</dbReference>
<name>A0ABN8X8L2_9GAMM</name>
<keyword evidence="2" id="KW-1185">Reference proteome</keyword>
<dbReference type="Proteomes" id="UP001162030">
    <property type="component" value="Chromosome"/>
</dbReference>
<accession>A0ABN8X8L2</accession>
<organism evidence="1 2">
    <name type="scientific">Methylocaldum szegediense</name>
    <dbReference type="NCBI Taxonomy" id="73780"/>
    <lineage>
        <taxon>Bacteria</taxon>
        <taxon>Pseudomonadati</taxon>
        <taxon>Pseudomonadota</taxon>
        <taxon>Gammaproteobacteria</taxon>
        <taxon>Methylococcales</taxon>
        <taxon>Methylococcaceae</taxon>
        <taxon>Methylocaldum</taxon>
    </lineage>
</organism>
<protein>
    <submittedName>
        <fullName evidence="1">Uncharacterized protein</fullName>
    </submittedName>
</protein>
<gene>
    <name evidence="1" type="ORF">MSZNOR_4312</name>
</gene>
<reference evidence="1 2" key="1">
    <citation type="submission" date="2023-03" db="EMBL/GenBank/DDBJ databases">
        <authorList>
            <person name="Pearce D."/>
        </authorList>
    </citation>
    <scope>NUCLEOTIDE SEQUENCE [LARGE SCALE GENOMIC DNA]</scope>
    <source>
        <strain evidence="1">Msz</strain>
    </source>
</reference>